<proteinExistence type="predicted"/>
<comment type="caution">
    <text evidence="1">The sequence shown here is derived from an EMBL/GenBank/DDBJ whole genome shotgun (WGS) entry which is preliminary data.</text>
</comment>
<dbReference type="GO" id="GO:2001070">
    <property type="term" value="F:starch binding"/>
    <property type="evidence" value="ECO:0007669"/>
    <property type="project" value="TreeGrafter"/>
</dbReference>
<dbReference type="STRING" id="3818.A0A445A7M7"/>
<keyword evidence="2" id="KW-1185">Reference proteome</keyword>
<evidence type="ECO:0000313" key="1">
    <source>
        <dbReference type="EMBL" id="RYR22342.1"/>
    </source>
</evidence>
<name>A0A445A7M7_ARAHY</name>
<organism evidence="1 2">
    <name type="scientific">Arachis hypogaea</name>
    <name type="common">Peanut</name>
    <dbReference type="NCBI Taxonomy" id="3818"/>
    <lineage>
        <taxon>Eukaryota</taxon>
        <taxon>Viridiplantae</taxon>
        <taxon>Streptophyta</taxon>
        <taxon>Embryophyta</taxon>
        <taxon>Tracheophyta</taxon>
        <taxon>Spermatophyta</taxon>
        <taxon>Magnoliopsida</taxon>
        <taxon>eudicotyledons</taxon>
        <taxon>Gunneridae</taxon>
        <taxon>Pentapetalae</taxon>
        <taxon>rosids</taxon>
        <taxon>fabids</taxon>
        <taxon>Fabales</taxon>
        <taxon>Fabaceae</taxon>
        <taxon>Papilionoideae</taxon>
        <taxon>50 kb inversion clade</taxon>
        <taxon>dalbergioids sensu lato</taxon>
        <taxon>Dalbergieae</taxon>
        <taxon>Pterocarpus clade</taxon>
        <taxon>Arachis</taxon>
    </lineage>
</organism>
<dbReference type="GO" id="GO:0005983">
    <property type="term" value="P:starch catabolic process"/>
    <property type="evidence" value="ECO:0007669"/>
    <property type="project" value="TreeGrafter"/>
</dbReference>
<sequence>MNYTLITDNLIVGFQPQKPEDINHLKKEEDLKSIKRRCDELDVRHMRRPAIDFDPNFLRNILPKAV</sequence>
<dbReference type="GO" id="GO:0009507">
    <property type="term" value="C:chloroplast"/>
    <property type="evidence" value="ECO:0007669"/>
    <property type="project" value="TreeGrafter"/>
</dbReference>
<dbReference type="PANTHER" id="PTHR46642">
    <property type="entry name" value="DUAL SPECIFICITY PHOSPHATASE, SUBGROUP, CATALYTIC DOMAIN"/>
    <property type="match status" value="1"/>
</dbReference>
<dbReference type="InterPro" id="IPR029021">
    <property type="entry name" value="Prot-tyrosine_phosphatase-like"/>
</dbReference>
<reference evidence="1 2" key="1">
    <citation type="submission" date="2019-01" db="EMBL/GenBank/DDBJ databases">
        <title>Sequencing of cultivated peanut Arachis hypogaea provides insights into genome evolution and oil improvement.</title>
        <authorList>
            <person name="Chen X."/>
        </authorList>
    </citation>
    <scope>NUCLEOTIDE SEQUENCE [LARGE SCALE GENOMIC DNA]</scope>
    <source>
        <strain evidence="2">cv. Fuhuasheng</strain>
        <tissue evidence="1">Leaves</tissue>
    </source>
</reference>
<dbReference type="AlphaFoldDB" id="A0A445A7M7"/>
<dbReference type="Gene3D" id="3.90.190.10">
    <property type="entry name" value="Protein tyrosine phosphatase superfamily"/>
    <property type="match status" value="1"/>
</dbReference>
<dbReference type="GO" id="GO:0019203">
    <property type="term" value="F:carbohydrate phosphatase activity"/>
    <property type="evidence" value="ECO:0007669"/>
    <property type="project" value="TreeGrafter"/>
</dbReference>
<dbReference type="Proteomes" id="UP000289738">
    <property type="component" value="Chromosome B03"/>
</dbReference>
<evidence type="ECO:0000313" key="2">
    <source>
        <dbReference type="Proteomes" id="UP000289738"/>
    </source>
</evidence>
<accession>A0A445A7M7</accession>
<gene>
    <name evidence="1" type="ORF">Ahy_B03g067635</name>
</gene>
<dbReference type="PANTHER" id="PTHR46642:SF2">
    <property type="entry name" value="PHOSPHOGLUCAN PHOSPHATASE LSF2, CHLOROPLASTIC"/>
    <property type="match status" value="1"/>
</dbReference>
<dbReference type="InterPro" id="IPR052832">
    <property type="entry name" value="Starch-Glucan_Phosphatase"/>
</dbReference>
<protein>
    <submittedName>
        <fullName evidence="1">Uncharacterized protein</fullName>
    </submittedName>
</protein>
<dbReference type="EMBL" id="SDMP01000013">
    <property type="protein sequence ID" value="RYR22342.1"/>
    <property type="molecule type" value="Genomic_DNA"/>
</dbReference>